<dbReference type="EMBL" id="BGPR01004262">
    <property type="protein sequence ID" value="GBM97729.1"/>
    <property type="molecule type" value="Genomic_DNA"/>
</dbReference>
<accession>A0A4Y2K701</accession>
<name>A0A4Y2K701_ARAVE</name>
<evidence type="ECO:0000256" key="1">
    <source>
        <dbReference type="SAM" id="MobiDB-lite"/>
    </source>
</evidence>
<reference evidence="2 3" key="1">
    <citation type="journal article" date="2019" name="Sci. Rep.">
        <title>Orb-weaving spider Araneus ventricosus genome elucidates the spidroin gene catalogue.</title>
        <authorList>
            <person name="Kono N."/>
            <person name="Nakamura H."/>
            <person name="Ohtoshi R."/>
            <person name="Moran D.A.P."/>
            <person name="Shinohara A."/>
            <person name="Yoshida Y."/>
            <person name="Fujiwara M."/>
            <person name="Mori M."/>
            <person name="Tomita M."/>
            <person name="Arakawa K."/>
        </authorList>
    </citation>
    <scope>NUCLEOTIDE SEQUENCE [LARGE SCALE GENOMIC DNA]</scope>
</reference>
<organism evidence="2 3">
    <name type="scientific">Araneus ventricosus</name>
    <name type="common">Orbweaver spider</name>
    <name type="synonym">Epeira ventricosa</name>
    <dbReference type="NCBI Taxonomy" id="182803"/>
    <lineage>
        <taxon>Eukaryota</taxon>
        <taxon>Metazoa</taxon>
        <taxon>Ecdysozoa</taxon>
        <taxon>Arthropoda</taxon>
        <taxon>Chelicerata</taxon>
        <taxon>Arachnida</taxon>
        <taxon>Araneae</taxon>
        <taxon>Araneomorphae</taxon>
        <taxon>Entelegynae</taxon>
        <taxon>Araneoidea</taxon>
        <taxon>Araneidae</taxon>
        <taxon>Araneus</taxon>
    </lineage>
</organism>
<feature type="region of interest" description="Disordered" evidence="1">
    <location>
        <begin position="104"/>
        <end position="126"/>
    </location>
</feature>
<gene>
    <name evidence="2" type="ORF">AVEN_11836_1</name>
</gene>
<sequence length="126" mass="13671">MKLQKLSGAAFRKLKKSRVEAKKNNEGISTEISQQSVETFSTAANPAATDEECMAPTSNTVEFISPTTNVSNVIITGADKREDTTTTSTAVECTTLEGSEVILSNLAPNDNKHMEERNCDDDLKDN</sequence>
<feature type="compositionally biased region" description="Basic and acidic residues" evidence="1">
    <location>
        <begin position="110"/>
        <end position="126"/>
    </location>
</feature>
<dbReference type="AlphaFoldDB" id="A0A4Y2K701"/>
<evidence type="ECO:0000313" key="2">
    <source>
        <dbReference type="EMBL" id="GBM97729.1"/>
    </source>
</evidence>
<evidence type="ECO:0000313" key="3">
    <source>
        <dbReference type="Proteomes" id="UP000499080"/>
    </source>
</evidence>
<dbReference type="Proteomes" id="UP000499080">
    <property type="component" value="Unassembled WGS sequence"/>
</dbReference>
<keyword evidence="3" id="KW-1185">Reference proteome</keyword>
<comment type="caution">
    <text evidence="2">The sequence shown here is derived from an EMBL/GenBank/DDBJ whole genome shotgun (WGS) entry which is preliminary data.</text>
</comment>
<proteinExistence type="predicted"/>
<protein>
    <submittedName>
        <fullName evidence="2">Uncharacterized protein</fullName>
    </submittedName>
</protein>